<dbReference type="GO" id="GO:0005739">
    <property type="term" value="C:mitochondrion"/>
    <property type="evidence" value="ECO:0007669"/>
    <property type="project" value="TreeGrafter"/>
</dbReference>
<dbReference type="PANTHER" id="PTHR10513:SF24">
    <property type="entry name" value="THYMIDINE KINASE 2, MITOCHONDRIAL"/>
    <property type="match status" value="1"/>
</dbReference>
<dbReference type="SUPFAM" id="SSF52540">
    <property type="entry name" value="P-loop containing nucleoside triphosphate hydrolases"/>
    <property type="match status" value="1"/>
</dbReference>
<comment type="similarity">
    <text evidence="1">Belongs to the DCK/DGK family.</text>
</comment>
<keyword evidence="6" id="KW-0808">Transferase</keyword>
<dbReference type="EMBL" id="BT121303">
    <property type="protein sequence ID" value="ADD38233.1"/>
    <property type="molecule type" value="mRNA"/>
</dbReference>
<feature type="active site" description="Proton acceptor" evidence="2">
    <location>
        <position position="96"/>
    </location>
</feature>
<dbReference type="OrthoDB" id="567086at2759"/>
<reference evidence="5" key="1">
    <citation type="submission" date="2010-03" db="EMBL/GenBank/DDBJ databases">
        <title>Atlantic Lepeophtheirus salmonis ESTs and full-length cDNAs.</title>
        <authorList>
            <person name="Yasuike M."/>
            <person name="von Schalburg K."/>
            <person name="Cooper G."/>
            <person name="Leong J."/>
            <person name="Nilsen F."/>
            <person name="Jones S.R.M."/>
            <person name="Koop B.F."/>
        </authorList>
    </citation>
    <scope>NUCLEOTIDE SEQUENCE</scope>
    <source>
        <strain evidence="5">Atlantic form</strain>
        <tissue evidence="5">Mixed tissue</tissue>
    </source>
</reference>
<dbReference type="InterPro" id="IPR027417">
    <property type="entry name" value="P-loop_NTPase"/>
</dbReference>
<feature type="binding site" evidence="3">
    <location>
        <begin position="157"/>
        <end position="161"/>
    </location>
    <ligand>
        <name>ATP</name>
        <dbReference type="ChEBI" id="CHEBI:30616"/>
    </ligand>
</feature>
<dbReference type="EMBL" id="HG994581">
    <property type="protein sequence ID" value="CAF2864832.1"/>
    <property type="molecule type" value="Genomic_DNA"/>
</dbReference>
<feature type="domain" description="Deoxynucleoside kinase" evidence="4">
    <location>
        <begin position="7"/>
        <end position="216"/>
    </location>
</feature>
<dbReference type="GO" id="GO:0005524">
    <property type="term" value="F:ATP binding"/>
    <property type="evidence" value="ECO:0007669"/>
    <property type="project" value="UniProtKB-KW"/>
</dbReference>
<feature type="binding site" evidence="3">
    <location>
        <begin position="11"/>
        <end position="19"/>
    </location>
    <ligand>
        <name>ATP</name>
        <dbReference type="ChEBI" id="CHEBI:30616"/>
    </ligand>
</feature>
<dbReference type="Gene3D" id="3.40.50.300">
    <property type="entry name" value="P-loop containing nucleotide triphosphate hydrolases"/>
    <property type="match status" value="1"/>
</dbReference>
<dbReference type="PANTHER" id="PTHR10513">
    <property type="entry name" value="DEOXYNUCLEOSIDE KINASE"/>
    <property type="match status" value="1"/>
</dbReference>
<dbReference type="Proteomes" id="UP000675881">
    <property type="component" value="Chromosome 2"/>
</dbReference>
<accession>D3PI47</accession>
<dbReference type="InterPro" id="IPR050566">
    <property type="entry name" value="Deoxyribonucleoside_kinase"/>
</dbReference>
<keyword evidence="3" id="KW-0067">ATP-binding</keyword>
<dbReference type="CDD" id="cd01673">
    <property type="entry name" value="dNK"/>
    <property type="match status" value="1"/>
</dbReference>
<dbReference type="PIRSF" id="PIRSF000705">
    <property type="entry name" value="DNK"/>
    <property type="match status" value="1"/>
</dbReference>
<evidence type="ECO:0000259" key="4">
    <source>
        <dbReference type="Pfam" id="PF01712"/>
    </source>
</evidence>
<sequence length="236" mass="27509">MKNRFTVCVEGNIASGKTTFLKLFNSNLQFDKELPQVSCKVIEEPVPSWQNLCGHNILEMMYKDPHRWGHLFQSYVTLTMTQAHTLQIKESIKLMERSLLTAERCFAANLYCSGIMSKPEYLVLKEWYAYLNSHPKINVSADLIVYLRTTPETCFKRTISRSRTEESAISISYLKDLHKLHEECLIEDKSLTTPVIVVDAEQDFHEFPHLLKSVQRNILNYYEQFRQNDKENGSFS</sequence>
<dbReference type="Pfam" id="PF01712">
    <property type="entry name" value="dNK"/>
    <property type="match status" value="1"/>
</dbReference>
<dbReference type="EC" id="2.7.1.21" evidence="6"/>
<evidence type="ECO:0000313" key="5">
    <source>
        <dbReference type="EMBL" id="ADD38233.1"/>
    </source>
</evidence>
<dbReference type="InterPro" id="IPR031314">
    <property type="entry name" value="DNK_dom"/>
</dbReference>
<protein>
    <submittedName>
        <fullName evidence="5">Deoxynucleoside kinase</fullName>
    </submittedName>
    <submittedName>
        <fullName evidence="6">Tdk</fullName>
        <ecNumber evidence="6">2.7.1.21</ecNumber>
    </submittedName>
</protein>
<keyword evidence="5" id="KW-0418">Kinase</keyword>
<evidence type="ECO:0000313" key="6">
    <source>
        <dbReference type="EMBL" id="CAF2864832.1"/>
    </source>
</evidence>
<keyword evidence="3" id="KW-0547">Nucleotide-binding</keyword>
<dbReference type="GO" id="GO:0004797">
    <property type="term" value="F:thymidine kinase activity"/>
    <property type="evidence" value="ECO:0007669"/>
    <property type="project" value="UniProtKB-EC"/>
</dbReference>
<dbReference type="AlphaFoldDB" id="D3PI47"/>
<proteinExistence type="evidence at transcript level"/>
<evidence type="ECO:0000256" key="3">
    <source>
        <dbReference type="PIRSR" id="PIRSR000705-3"/>
    </source>
</evidence>
<evidence type="ECO:0000313" key="7">
    <source>
        <dbReference type="Proteomes" id="UP000675881"/>
    </source>
</evidence>
<organism evidence="5">
    <name type="scientific">Lepeophtheirus salmonis</name>
    <name type="common">Salmon louse</name>
    <name type="synonym">Caligus salmonis</name>
    <dbReference type="NCBI Taxonomy" id="72036"/>
    <lineage>
        <taxon>Eukaryota</taxon>
        <taxon>Metazoa</taxon>
        <taxon>Ecdysozoa</taxon>
        <taxon>Arthropoda</taxon>
        <taxon>Crustacea</taxon>
        <taxon>Multicrustacea</taxon>
        <taxon>Hexanauplia</taxon>
        <taxon>Copepoda</taxon>
        <taxon>Siphonostomatoida</taxon>
        <taxon>Caligidae</taxon>
        <taxon>Lepeophtheirus</taxon>
    </lineage>
</organism>
<name>D3PI47_LEPSM</name>
<gene>
    <name evidence="5" type="primary">DNK</name>
    <name evidence="6" type="ORF">LSAA_6232</name>
</gene>
<keyword evidence="7" id="KW-1185">Reference proteome</keyword>
<evidence type="ECO:0000256" key="1">
    <source>
        <dbReference type="ARBA" id="ARBA00007420"/>
    </source>
</evidence>
<evidence type="ECO:0000256" key="2">
    <source>
        <dbReference type="PIRSR" id="PIRSR000705-1"/>
    </source>
</evidence>
<dbReference type="InterPro" id="IPR002624">
    <property type="entry name" value="DCK/DGK"/>
</dbReference>
<reference evidence="6" key="2">
    <citation type="submission" date="2021-02" db="EMBL/GenBank/DDBJ databases">
        <authorList>
            <person name="Bekaert M."/>
        </authorList>
    </citation>
    <scope>NUCLEOTIDE SEQUENCE</scope>
    <source>
        <strain evidence="6">IoA-00</strain>
    </source>
</reference>